<dbReference type="OrthoDB" id="272512at2759"/>
<proteinExistence type="inferred from homology"/>
<keyword evidence="4 9" id="KW-0812">Transmembrane</keyword>
<dbReference type="InterPro" id="IPR002123">
    <property type="entry name" value="Plipid/glycerol_acylTrfase"/>
</dbReference>
<keyword evidence="6" id="KW-0443">Lipid metabolism</keyword>
<keyword evidence="5 9" id="KW-1133">Transmembrane helix</keyword>
<feature type="domain" description="Phospholipid/glycerol acyltransferase" evidence="10">
    <location>
        <begin position="108"/>
        <end position="212"/>
    </location>
</feature>
<feature type="non-terminal residue" evidence="11">
    <location>
        <position position="1"/>
    </location>
</feature>
<feature type="transmembrane region" description="Helical" evidence="9">
    <location>
        <begin position="78"/>
        <end position="95"/>
    </location>
</feature>
<evidence type="ECO:0000256" key="3">
    <source>
        <dbReference type="ARBA" id="ARBA00022679"/>
    </source>
</evidence>
<evidence type="ECO:0000256" key="2">
    <source>
        <dbReference type="ARBA" id="ARBA00008655"/>
    </source>
</evidence>
<protein>
    <recommendedName>
        <fullName evidence="10">Phospholipid/glycerol acyltransferase domain-containing protein</fullName>
    </recommendedName>
</protein>
<dbReference type="Proteomes" id="UP000265618">
    <property type="component" value="Unassembled WGS sequence"/>
</dbReference>
<dbReference type="PANTHER" id="PTHR23063">
    <property type="entry name" value="PHOSPHOLIPID ACYLTRANSFERASE"/>
    <property type="match status" value="1"/>
</dbReference>
<dbReference type="GO" id="GO:0006629">
    <property type="term" value="P:lipid metabolic process"/>
    <property type="evidence" value="ECO:0007669"/>
    <property type="project" value="UniProtKB-KW"/>
</dbReference>
<comment type="similarity">
    <text evidence="2">Belongs to the 1-acyl-sn-glycerol-3-phosphate acyltransferase family.</text>
</comment>
<reference evidence="11 12" key="1">
    <citation type="journal article" date="2018" name="PLoS ONE">
        <title>The draft genome of Kipferlia bialata reveals reductive genome evolution in fornicate parasites.</title>
        <authorList>
            <person name="Tanifuji G."/>
            <person name="Takabayashi S."/>
            <person name="Kume K."/>
            <person name="Takagi M."/>
            <person name="Nakayama T."/>
            <person name="Kamikawa R."/>
            <person name="Inagaki Y."/>
            <person name="Hashimoto T."/>
        </authorList>
    </citation>
    <scope>NUCLEOTIDE SEQUENCE [LARGE SCALE GENOMIC DNA]</scope>
    <source>
        <strain evidence="11">NY0173</strain>
    </source>
</reference>
<keyword evidence="8" id="KW-0012">Acyltransferase</keyword>
<evidence type="ECO:0000256" key="9">
    <source>
        <dbReference type="SAM" id="Phobius"/>
    </source>
</evidence>
<keyword evidence="7 9" id="KW-0472">Membrane</keyword>
<dbReference type="Pfam" id="PF01553">
    <property type="entry name" value="Acyltransferase"/>
    <property type="match status" value="1"/>
</dbReference>
<gene>
    <name evidence="11" type="ORF">KIPB_011442</name>
</gene>
<evidence type="ECO:0000313" key="11">
    <source>
        <dbReference type="EMBL" id="GIQ89058.1"/>
    </source>
</evidence>
<organism evidence="11 12">
    <name type="scientific">Kipferlia bialata</name>
    <dbReference type="NCBI Taxonomy" id="797122"/>
    <lineage>
        <taxon>Eukaryota</taxon>
        <taxon>Metamonada</taxon>
        <taxon>Carpediemonas-like organisms</taxon>
        <taxon>Kipferlia</taxon>
    </lineage>
</organism>
<evidence type="ECO:0000259" key="10">
    <source>
        <dbReference type="SMART" id="SM00563"/>
    </source>
</evidence>
<name>A0A9K3D4R7_9EUKA</name>
<keyword evidence="12" id="KW-1185">Reference proteome</keyword>
<evidence type="ECO:0000313" key="12">
    <source>
        <dbReference type="Proteomes" id="UP000265618"/>
    </source>
</evidence>
<evidence type="ECO:0000256" key="5">
    <source>
        <dbReference type="ARBA" id="ARBA00022989"/>
    </source>
</evidence>
<evidence type="ECO:0000256" key="1">
    <source>
        <dbReference type="ARBA" id="ARBA00004370"/>
    </source>
</evidence>
<evidence type="ECO:0000256" key="6">
    <source>
        <dbReference type="ARBA" id="ARBA00023098"/>
    </source>
</evidence>
<evidence type="ECO:0000256" key="7">
    <source>
        <dbReference type="ARBA" id="ARBA00023136"/>
    </source>
</evidence>
<dbReference type="SUPFAM" id="SSF69593">
    <property type="entry name" value="Glycerol-3-phosphate (1)-acyltransferase"/>
    <property type="match status" value="1"/>
</dbReference>
<dbReference type="SMART" id="SM00563">
    <property type="entry name" value="PlsC"/>
    <property type="match status" value="1"/>
</dbReference>
<dbReference type="AlphaFoldDB" id="A0A9K3D4R7"/>
<accession>A0A9K3D4R7</accession>
<evidence type="ECO:0000256" key="4">
    <source>
        <dbReference type="ARBA" id="ARBA00022692"/>
    </source>
</evidence>
<dbReference type="PANTHER" id="PTHR23063:SF52">
    <property type="entry name" value="LYSOPHOSPHATIDYLCHOLINE ACYLTRANSFERASE"/>
    <property type="match status" value="1"/>
</dbReference>
<comment type="subcellular location">
    <subcellularLocation>
        <location evidence="1">Membrane</location>
    </subcellularLocation>
</comment>
<comment type="caution">
    <text evidence="11">The sequence shown here is derived from an EMBL/GenBank/DDBJ whole genome shotgun (WGS) entry which is preliminary data.</text>
</comment>
<dbReference type="GO" id="GO:0016746">
    <property type="term" value="F:acyltransferase activity"/>
    <property type="evidence" value="ECO:0007669"/>
    <property type="project" value="UniProtKB-KW"/>
</dbReference>
<dbReference type="GO" id="GO:0016020">
    <property type="term" value="C:membrane"/>
    <property type="evidence" value="ECO:0007669"/>
    <property type="project" value="UniProtKB-SubCell"/>
</dbReference>
<feature type="transmembrane region" description="Helical" evidence="9">
    <location>
        <begin position="36"/>
        <end position="58"/>
    </location>
</feature>
<dbReference type="EMBL" id="BDIP01004648">
    <property type="protein sequence ID" value="GIQ89058.1"/>
    <property type="molecule type" value="Genomic_DNA"/>
</dbReference>
<evidence type="ECO:0000256" key="8">
    <source>
        <dbReference type="ARBA" id="ARBA00023315"/>
    </source>
</evidence>
<sequence length="212" mass="23547">VNTSHGMPNPFNTLYNTHKSAQAWWFVKLLLFPLQVLRVAIIFVDLIIAPPLFFLVLLGHDQESGPPTGIRGVLFRGLARGLSRIYLFVMGYFHIKHINRHNEDKTGALIVSNHVSGTDAVLLMSQLAPAFVAKAEVKNWFAFGKLATGLRSLYIERRDDKKVAGAMTGTEAIANRVQTAKPTDPPLVIFPEGEYLSLSGLSLPLYVYILVF</sequence>
<keyword evidence="3" id="KW-0808">Transferase</keyword>